<accession>A0A5B7I227</accession>
<evidence type="ECO:0000256" key="1">
    <source>
        <dbReference type="SAM" id="Phobius"/>
    </source>
</evidence>
<sequence length="80" mass="8425">MYVEYNGILLVPHVSGNCSPITIVQIFSLLIIIIHIYPMPLGGGSGGSLTDHVTSLPCATQAITSSHYAYGCRGSCAPVF</sequence>
<keyword evidence="3" id="KW-1185">Reference proteome</keyword>
<keyword evidence="1" id="KW-1133">Transmembrane helix</keyword>
<evidence type="ECO:0000313" key="3">
    <source>
        <dbReference type="Proteomes" id="UP000324222"/>
    </source>
</evidence>
<proteinExistence type="predicted"/>
<dbReference type="AlphaFoldDB" id="A0A5B7I227"/>
<gene>
    <name evidence="2" type="ORF">E2C01_070713</name>
</gene>
<keyword evidence="1" id="KW-0472">Membrane</keyword>
<dbReference type="EMBL" id="VSRR010043051">
    <property type="protein sequence ID" value="MPC76303.1"/>
    <property type="molecule type" value="Genomic_DNA"/>
</dbReference>
<dbReference type="Proteomes" id="UP000324222">
    <property type="component" value="Unassembled WGS sequence"/>
</dbReference>
<name>A0A5B7I227_PORTR</name>
<protein>
    <submittedName>
        <fullName evidence="2">Uncharacterized protein</fullName>
    </submittedName>
</protein>
<reference evidence="2 3" key="1">
    <citation type="submission" date="2019-05" db="EMBL/GenBank/DDBJ databases">
        <title>Another draft genome of Portunus trituberculatus and its Hox gene families provides insights of decapod evolution.</title>
        <authorList>
            <person name="Jeong J.-H."/>
            <person name="Song I."/>
            <person name="Kim S."/>
            <person name="Choi T."/>
            <person name="Kim D."/>
            <person name="Ryu S."/>
            <person name="Kim W."/>
        </authorList>
    </citation>
    <scope>NUCLEOTIDE SEQUENCE [LARGE SCALE GENOMIC DNA]</scope>
    <source>
        <tissue evidence="2">Muscle</tissue>
    </source>
</reference>
<evidence type="ECO:0000313" key="2">
    <source>
        <dbReference type="EMBL" id="MPC76303.1"/>
    </source>
</evidence>
<comment type="caution">
    <text evidence="2">The sequence shown here is derived from an EMBL/GenBank/DDBJ whole genome shotgun (WGS) entry which is preliminary data.</text>
</comment>
<feature type="transmembrane region" description="Helical" evidence="1">
    <location>
        <begin position="20"/>
        <end position="37"/>
    </location>
</feature>
<keyword evidence="1" id="KW-0812">Transmembrane</keyword>
<organism evidence="2 3">
    <name type="scientific">Portunus trituberculatus</name>
    <name type="common">Swimming crab</name>
    <name type="synonym">Neptunus trituberculatus</name>
    <dbReference type="NCBI Taxonomy" id="210409"/>
    <lineage>
        <taxon>Eukaryota</taxon>
        <taxon>Metazoa</taxon>
        <taxon>Ecdysozoa</taxon>
        <taxon>Arthropoda</taxon>
        <taxon>Crustacea</taxon>
        <taxon>Multicrustacea</taxon>
        <taxon>Malacostraca</taxon>
        <taxon>Eumalacostraca</taxon>
        <taxon>Eucarida</taxon>
        <taxon>Decapoda</taxon>
        <taxon>Pleocyemata</taxon>
        <taxon>Brachyura</taxon>
        <taxon>Eubrachyura</taxon>
        <taxon>Portunoidea</taxon>
        <taxon>Portunidae</taxon>
        <taxon>Portuninae</taxon>
        <taxon>Portunus</taxon>
    </lineage>
</organism>